<comment type="caution">
    <text evidence="1">The sequence shown here is derived from an EMBL/GenBank/DDBJ whole genome shotgun (WGS) entry which is preliminary data.</text>
</comment>
<proteinExistence type="predicted"/>
<evidence type="ECO:0000313" key="1">
    <source>
        <dbReference type="EMBL" id="MPN35379.1"/>
    </source>
</evidence>
<dbReference type="SUPFAM" id="SSF52096">
    <property type="entry name" value="ClpP/crotonase"/>
    <property type="match status" value="1"/>
</dbReference>
<dbReference type="Gene3D" id="3.90.226.10">
    <property type="entry name" value="2-enoyl-CoA Hydratase, Chain A, domain 1"/>
    <property type="match status" value="1"/>
</dbReference>
<dbReference type="EMBL" id="VSSQ01088921">
    <property type="protein sequence ID" value="MPN35379.1"/>
    <property type="molecule type" value="Genomic_DNA"/>
</dbReference>
<organism evidence="1">
    <name type="scientific">bioreactor metagenome</name>
    <dbReference type="NCBI Taxonomy" id="1076179"/>
    <lineage>
        <taxon>unclassified sequences</taxon>
        <taxon>metagenomes</taxon>
        <taxon>ecological metagenomes</taxon>
    </lineage>
</organism>
<sequence>MTGEKINGSQAAECGLITRSVPLDQLEAEVDALADKRIKMPPEILYIQKLGINRQFEIMGLRAGLDVWMDMSMFFRFFKTEEIEIFSRISAEQGVKAALKWRDDYFASRQE</sequence>
<protein>
    <submittedName>
        <fullName evidence="1">Uncharacterized protein</fullName>
    </submittedName>
</protein>
<dbReference type="InterPro" id="IPR029045">
    <property type="entry name" value="ClpP/crotonase-like_dom_sf"/>
</dbReference>
<dbReference type="AlphaFoldDB" id="A0A645HB74"/>
<reference evidence="1" key="1">
    <citation type="submission" date="2019-08" db="EMBL/GenBank/DDBJ databases">
        <authorList>
            <person name="Kucharzyk K."/>
            <person name="Murdoch R.W."/>
            <person name="Higgins S."/>
            <person name="Loffler F."/>
        </authorList>
    </citation>
    <scope>NUCLEOTIDE SEQUENCE</scope>
</reference>
<accession>A0A645HB74</accession>
<name>A0A645HB74_9ZZZZ</name>
<gene>
    <name evidence="1" type="ORF">SDC9_182877</name>
</gene>